<proteinExistence type="predicted"/>
<dbReference type="SUPFAM" id="SSF53756">
    <property type="entry name" value="UDP-Glycosyltransferase/glycogen phosphorylase"/>
    <property type="match status" value="1"/>
</dbReference>
<organism evidence="3 4">
    <name type="scientific">Escherichia fergusonii</name>
    <dbReference type="NCBI Taxonomy" id="564"/>
    <lineage>
        <taxon>Bacteria</taxon>
        <taxon>Pseudomonadati</taxon>
        <taxon>Pseudomonadota</taxon>
        <taxon>Gammaproteobacteria</taxon>
        <taxon>Enterobacterales</taxon>
        <taxon>Enterobacteriaceae</taxon>
        <taxon>Escherichia</taxon>
    </lineage>
</organism>
<dbReference type="InterPro" id="IPR050194">
    <property type="entry name" value="Glycosyltransferase_grp1"/>
</dbReference>
<evidence type="ECO:0000259" key="2">
    <source>
        <dbReference type="Pfam" id="PF13439"/>
    </source>
</evidence>
<dbReference type="EMBL" id="CP055675">
    <property type="protein sequence ID" value="QLN00768.1"/>
    <property type="molecule type" value="Genomic_DNA"/>
</dbReference>
<sequence length="362" mass="40851">MNILFTESSPNIGGQELQTVAQMVAIRKKRHSVLLVCREKSKIASEAKKQNIDVIFVPFKNSLHISSVVKLLGICQRFRPHVVICHSGHDSNIVGLTRLLCWKDRFRIIRQKTYLTKRTKIFSLNYLCDDIIVPGEATRKHLMHCGVRTNITIVPPGFDFDKIYEESHSPVPPHIKAWLADSGEGPVIVQIGMLRPEKGHEFMLNLLFRLKKEGRKFRWLVVGSGSVENERRLRAIVDDLDMHDNVLISGGIFPVSSIYKIANLIVMPSENESFGMVAAEASVFSIPVFANHVGGLPDVIQHNRTGTLLPAGDMQVWRSALNDFFERPEHFCQMAHQAKYDVANRFDINKTVSIIPGFASCE</sequence>
<evidence type="ECO:0000259" key="1">
    <source>
        <dbReference type="Pfam" id="PF00534"/>
    </source>
</evidence>
<dbReference type="Gene3D" id="3.40.50.2000">
    <property type="entry name" value="Glycogen Phosphorylase B"/>
    <property type="match status" value="2"/>
</dbReference>
<protein>
    <submittedName>
        <fullName evidence="3">Glycosyltransferase family 4 protein</fullName>
    </submittedName>
</protein>
<dbReference type="GO" id="GO:0016757">
    <property type="term" value="F:glycosyltransferase activity"/>
    <property type="evidence" value="ECO:0007669"/>
    <property type="project" value="InterPro"/>
</dbReference>
<accession>A0A7W3EE13</accession>
<dbReference type="InterPro" id="IPR001296">
    <property type="entry name" value="Glyco_trans_1"/>
</dbReference>
<keyword evidence="3" id="KW-0808">Transferase</keyword>
<dbReference type="Pfam" id="PF13439">
    <property type="entry name" value="Glyco_transf_4"/>
    <property type="match status" value="1"/>
</dbReference>
<evidence type="ECO:0000313" key="3">
    <source>
        <dbReference type="EMBL" id="QLN00768.1"/>
    </source>
</evidence>
<evidence type="ECO:0000313" key="4">
    <source>
        <dbReference type="Proteomes" id="UP000510927"/>
    </source>
</evidence>
<name>A0A7W3EE13_ESCFE</name>
<dbReference type="PANTHER" id="PTHR45947">
    <property type="entry name" value="SULFOQUINOVOSYL TRANSFERASE SQD2"/>
    <property type="match status" value="1"/>
</dbReference>
<feature type="domain" description="Glycosyltransferase subfamily 4-like N-terminal" evidence="2">
    <location>
        <begin position="12"/>
        <end position="161"/>
    </location>
</feature>
<gene>
    <name evidence="3" type="ORF">HVY52_13490</name>
</gene>
<dbReference type="AlphaFoldDB" id="A0A7W3EE13"/>
<dbReference type="PANTHER" id="PTHR45947:SF3">
    <property type="entry name" value="SULFOQUINOVOSYL TRANSFERASE SQD2"/>
    <property type="match status" value="1"/>
</dbReference>
<dbReference type="RefSeq" id="WP_046083653.1">
    <property type="nucleotide sequence ID" value="NZ_CP055675.1"/>
</dbReference>
<dbReference type="Proteomes" id="UP000510927">
    <property type="component" value="Chromosome"/>
</dbReference>
<dbReference type="CDD" id="cd03801">
    <property type="entry name" value="GT4_PimA-like"/>
    <property type="match status" value="1"/>
</dbReference>
<dbReference type="InterPro" id="IPR028098">
    <property type="entry name" value="Glyco_trans_4-like_N"/>
</dbReference>
<reference evidence="3 4" key="1">
    <citation type="submission" date="2020-06" db="EMBL/GenBank/DDBJ databases">
        <title>REHAB project genomes.</title>
        <authorList>
            <person name="Shaw L.P."/>
        </authorList>
    </citation>
    <scope>NUCLEOTIDE SEQUENCE [LARGE SCALE GENOMIC DNA]</scope>
    <source>
        <strain evidence="3 4">RHB28-C13</strain>
    </source>
</reference>
<dbReference type="Pfam" id="PF00534">
    <property type="entry name" value="Glycos_transf_1"/>
    <property type="match status" value="1"/>
</dbReference>
<feature type="domain" description="Glycosyl transferase family 1" evidence="1">
    <location>
        <begin position="183"/>
        <end position="338"/>
    </location>
</feature>